<dbReference type="PANTHER" id="PTHR23022:SF134">
    <property type="entry name" value="TRANSPOSABLE ELEMENT TC1 TRANSPOSASE"/>
    <property type="match status" value="1"/>
</dbReference>
<feature type="domain" description="Transposase Tc1-like" evidence="2">
    <location>
        <begin position="72"/>
        <end position="144"/>
    </location>
</feature>
<accession>A0A8R1E5D9</accession>
<comment type="subcellular location">
    <subcellularLocation>
        <location evidence="1">Nucleus</location>
    </subcellularLocation>
</comment>
<dbReference type="InterPro" id="IPR009057">
    <property type="entry name" value="Homeodomain-like_sf"/>
</dbReference>
<evidence type="ECO:0000313" key="3">
    <source>
        <dbReference type="EnsemblMetazoa" id="CJA23548.1"/>
    </source>
</evidence>
<dbReference type="Pfam" id="PF01498">
    <property type="entry name" value="HTH_Tnp_Tc3_2"/>
    <property type="match status" value="1"/>
</dbReference>
<dbReference type="PANTHER" id="PTHR23022">
    <property type="entry name" value="TRANSPOSABLE ELEMENT-RELATED"/>
    <property type="match status" value="1"/>
</dbReference>
<organism evidence="3 4">
    <name type="scientific">Caenorhabditis japonica</name>
    <dbReference type="NCBI Taxonomy" id="281687"/>
    <lineage>
        <taxon>Eukaryota</taxon>
        <taxon>Metazoa</taxon>
        <taxon>Ecdysozoa</taxon>
        <taxon>Nematoda</taxon>
        <taxon>Chromadorea</taxon>
        <taxon>Rhabditida</taxon>
        <taxon>Rhabditina</taxon>
        <taxon>Rhabditomorpha</taxon>
        <taxon>Rhabditoidea</taxon>
        <taxon>Rhabditidae</taxon>
        <taxon>Peloderinae</taxon>
        <taxon>Caenorhabditis</taxon>
    </lineage>
</organism>
<evidence type="ECO:0000313" key="4">
    <source>
        <dbReference type="Proteomes" id="UP000005237"/>
    </source>
</evidence>
<dbReference type="SUPFAM" id="SSF46689">
    <property type="entry name" value="Homeodomain-like"/>
    <property type="match status" value="1"/>
</dbReference>
<reference evidence="3" key="2">
    <citation type="submission" date="2022-06" db="UniProtKB">
        <authorList>
            <consortium name="EnsemblMetazoa"/>
        </authorList>
    </citation>
    <scope>IDENTIFICATION</scope>
    <source>
        <strain evidence="3">DF5081</strain>
    </source>
</reference>
<name>A0A8R1E5D9_CAEJA</name>
<proteinExistence type="predicted"/>
<dbReference type="GO" id="GO:0006313">
    <property type="term" value="P:DNA transposition"/>
    <property type="evidence" value="ECO:0007669"/>
    <property type="project" value="InterPro"/>
</dbReference>
<sequence>MTKTNGKVNLTTNQRFAIARGREQGRTLRQLAEQFKVDRSTFGKFLKRWRAQNGQPGKRRHSRAPVTNHQTDRNIVRASRSNPRLSAPEVLDQVSPGGSPVASVRTIRRRLNDAGMFGRRLVMKPYISDRNRAAGVAWARAHLNWTQSQWERVFWTDESKFLLFGLDGISYAKRPVGTRFNSKYQTPTVKHSGGNVIVWSCFSSYGVGPLHRIRGNMDRFVYEQILQNVMLPFARASPRLRYSFQQDYDPKHTSNHIIESKMSHTISIFFLLVRH</sequence>
<dbReference type="GO" id="GO:0003677">
    <property type="term" value="F:DNA binding"/>
    <property type="evidence" value="ECO:0007669"/>
    <property type="project" value="InterPro"/>
</dbReference>
<dbReference type="Proteomes" id="UP000005237">
    <property type="component" value="Unassembled WGS sequence"/>
</dbReference>
<dbReference type="InterPro" id="IPR052338">
    <property type="entry name" value="Transposase_5"/>
</dbReference>
<dbReference type="InterPro" id="IPR036397">
    <property type="entry name" value="RNaseH_sf"/>
</dbReference>
<dbReference type="Gene3D" id="3.30.420.10">
    <property type="entry name" value="Ribonuclease H-like superfamily/Ribonuclease H"/>
    <property type="match status" value="1"/>
</dbReference>
<dbReference type="GO" id="GO:0015074">
    <property type="term" value="P:DNA integration"/>
    <property type="evidence" value="ECO:0007669"/>
    <property type="project" value="InterPro"/>
</dbReference>
<evidence type="ECO:0000259" key="2">
    <source>
        <dbReference type="Pfam" id="PF01498"/>
    </source>
</evidence>
<protein>
    <submittedName>
        <fullName evidence="3">HTH_Tnp_Tc3_2 domain-containing protein</fullName>
    </submittedName>
</protein>
<dbReference type="EnsemblMetazoa" id="CJA23548.1">
    <property type="protein sequence ID" value="CJA23548.1"/>
    <property type="gene ID" value="WBGene00179120"/>
</dbReference>
<dbReference type="GO" id="GO:0005634">
    <property type="term" value="C:nucleus"/>
    <property type="evidence" value="ECO:0007669"/>
    <property type="project" value="UniProtKB-SubCell"/>
</dbReference>
<keyword evidence="4" id="KW-1185">Reference proteome</keyword>
<dbReference type="InterPro" id="IPR002492">
    <property type="entry name" value="Transposase_Tc1-like"/>
</dbReference>
<dbReference type="AlphaFoldDB" id="A0A8R1E5D9"/>
<evidence type="ECO:0000256" key="1">
    <source>
        <dbReference type="ARBA" id="ARBA00004123"/>
    </source>
</evidence>
<reference evidence="4" key="1">
    <citation type="submission" date="2010-08" db="EMBL/GenBank/DDBJ databases">
        <authorList>
            <consortium name="Caenorhabditis japonica Sequencing Consortium"/>
            <person name="Wilson R.K."/>
        </authorList>
    </citation>
    <scope>NUCLEOTIDE SEQUENCE [LARGE SCALE GENOMIC DNA]</scope>
    <source>
        <strain evidence="4">DF5081</strain>
    </source>
</reference>